<evidence type="ECO:0000313" key="7">
    <source>
        <dbReference type="Proteomes" id="UP000199045"/>
    </source>
</evidence>
<evidence type="ECO:0000256" key="3">
    <source>
        <dbReference type="ARBA" id="ARBA00023163"/>
    </source>
</evidence>
<gene>
    <name evidence="6" type="ORF">SAMN04488121_102828</name>
</gene>
<dbReference type="Proteomes" id="UP000199045">
    <property type="component" value="Unassembled WGS sequence"/>
</dbReference>
<dbReference type="RefSeq" id="WP_089832152.1">
    <property type="nucleotide sequence ID" value="NZ_FNBN01000002.1"/>
</dbReference>
<dbReference type="Pfam" id="PF00440">
    <property type="entry name" value="TetR_N"/>
    <property type="match status" value="1"/>
</dbReference>
<dbReference type="InterPro" id="IPR009057">
    <property type="entry name" value="Homeodomain-like_sf"/>
</dbReference>
<dbReference type="SUPFAM" id="SSF48498">
    <property type="entry name" value="Tetracyclin repressor-like, C-terminal domain"/>
    <property type="match status" value="1"/>
</dbReference>
<name>A0A1G7NJJ4_CHIFI</name>
<dbReference type="PROSITE" id="PS50977">
    <property type="entry name" value="HTH_TETR_2"/>
    <property type="match status" value="1"/>
</dbReference>
<evidence type="ECO:0000256" key="4">
    <source>
        <dbReference type="PROSITE-ProRule" id="PRU00335"/>
    </source>
</evidence>
<organism evidence="6 7">
    <name type="scientific">Chitinophaga filiformis</name>
    <name type="common">Myxococcus filiformis</name>
    <name type="synonym">Flexibacter filiformis</name>
    <dbReference type="NCBI Taxonomy" id="104663"/>
    <lineage>
        <taxon>Bacteria</taxon>
        <taxon>Pseudomonadati</taxon>
        <taxon>Bacteroidota</taxon>
        <taxon>Chitinophagia</taxon>
        <taxon>Chitinophagales</taxon>
        <taxon>Chitinophagaceae</taxon>
        <taxon>Chitinophaga</taxon>
    </lineage>
</organism>
<keyword evidence="2 4" id="KW-0238">DNA-binding</keyword>
<dbReference type="InterPro" id="IPR050109">
    <property type="entry name" value="HTH-type_TetR-like_transc_reg"/>
</dbReference>
<dbReference type="InterPro" id="IPR001647">
    <property type="entry name" value="HTH_TetR"/>
</dbReference>
<accession>A0A1G7NJJ4</accession>
<proteinExistence type="predicted"/>
<dbReference type="AlphaFoldDB" id="A0A1G7NJJ4"/>
<dbReference type="EMBL" id="FNBN01000002">
    <property type="protein sequence ID" value="SDF74132.1"/>
    <property type="molecule type" value="Genomic_DNA"/>
</dbReference>
<dbReference type="Gene3D" id="1.10.357.10">
    <property type="entry name" value="Tetracycline Repressor, domain 2"/>
    <property type="match status" value="1"/>
</dbReference>
<dbReference type="SUPFAM" id="SSF46689">
    <property type="entry name" value="Homeodomain-like"/>
    <property type="match status" value="1"/>
</dbReference>
<protein>
    <submittedName>
        <fullName evidence="6">DNA-binding transcriptional regulator, AcrR family</fullName>
    </submittedName>
</protein>
<keyword evidence="3" id="KW-0804">Transcription</keyword>
<keyword evidence="1" id="KW-0805">Transcription regulation</keyword>
<dbReference type="OrthoDB" id="594604at2"/>
<dbReference type="InterPro" id="IPR036271">
    <property type="entry name" value="Tet_transcr_reg_TetR-rel_C_sf"/>
</dbReference>
<evidence type="ECO:0000313" key="6">
    <source>
        <dbReference type="EMBL" id="SDF74132.1"/>
    </source>
</evidence>
<dbReference type="Pfam" id="PF13305">
    <property type="entry name" value="TetR_C_33"/>
    <property type="match status" value="1"/>
</dbReference>
<dbReference type="PANTHER" id="PTHR30055">
    <property type="entry name" value="HTH-TYPE TRANSCRIPTIONAL REGULATOR RUTR"/>
    <property type="match status" value="1"/>
</dbReference>
<dbReference type="PANTHER" id="PTHR30055:SF212">
    <property type="entry name" value="TETR-FAMILY FAMILY TRANSCRIPTIONAL REGULATOR"/>
    <property type="match status" value="1"/>
</dbReference>
<evidence type="ECO:0000256" key="2">
    <source>
        <dbReference type="ARBA" id="ARBA00023125"/>
    </source>
</evidence>
<dbReference type="STRING" id="104663.SAMN04488121_102828"/>
<feature type="domain" description="HTH tetR-type" evidence="5">
    <location>
        <begin position="12"/>
        <end position="72"/>
    </location>
</feature>
<dbReference type="InterPro" id="IPR025996">
    <property type="entry name" value="MT1864/Rv1816-like_C"/>
</dbReference>
<sequence>MGVKERRLRLKEESRTNILEAALSIAKARGWQAVSMRKIAEMIEHTPPVIYDYFLNKEAILMDLARMGFAQLAGNIHRAQLEHDLPEKQLESMWTAYWDYAFAEKELYQLMFGIGTQGCCDDSNMPEVEALATLFVKVIRHIMPADQQSTEQVSAVYFGMWATVHGLISINLVYKHNTGDLNQQVLQHVVRNVTASLAD</sequence>
<feature type="DNA-binding region" description="H-T-H motif" evidence="4">
    <location>
        <begin position="35"/>
        <end position="54"/>
    </location>
</feature>
<dbReference type="GO" id="GO:0003700">
    <property type="term" value="F:DNA-binding transcription factor activity"/>
    <property type="evidence" value="ECO:0007669"/>
    <property type="project" value="TreeGrafter"/>
</dbReference>
<evidence type="ECO:0000259" key="5">
    <source>
        <dbReference type="PROSITE" id="PS50977"/>
    </source>
</evidence>
<dbReference type="GO" id="GO:0000976">
    <property type="term" value="F:transcription cis-regulatory region binding"/>
    <property type="evidence" value="ECO:0007669"/>
    <property type="project" value="TreeGrafter"/>
</dbReference>
<evidence type="ECO:0000256" key="1">
    <source>
        <dbReference type="ARBA" id="ARBA00023015"/>
    </source>
</evidence>
<reference evidence="7" key="1">
    <citation type="submission" date="2016-10" db="EMBL/GenBank/DDBJ databases">
        <authorList>
            <person name="Varghese N."/>
            <person name="Submissions S."/>
        </authorList>
    </citation>
    <scope>NUCLEOTIDE SEQUENCE [LARGE SCALE GENOMIC DNA]</scope>
    <source>
        <strain evidence="7">DSM 527</strain>
    </source>
</reference>